<accession>A0A1B4FTN5</accession>
<evidence type="ECO:0000313" key="1">
    <source>
        <dbReference type="EMBL" id="AOJ07015.1"/>
    </source>
</evidence>
<proteinExistence type="predicted"/>
<evidence type="ECO:0000313" key="2">
    <source>
        <dbReference type="Proteomes" id="UP000067711"/>
    </source>
</evidence>
<dbReference type="EMBL" id="CP013388">
    <property type="protein sequence ID" value="AOJ07015.1"/>
    <property type="molecule type" value="Genomic_DNA"/>
</dbReference>
<gene>
    <name evidence="1" type="ORF">WS71_06610</name>
</gene>
<organism evidence="1 2">
    <name type="scientific">Burkholderia mayonis</name>
    <dbReference type="NCBI Taxonomy" id="1385591"/>
    <lineage>
        <taxon>Bacteria</taxon>
        <taxon>Pseudomonadati</taxon>
        <taxon>Pseudomonadota</taxon>
        <taxon>Betaproteobacteria</taxon>
        <taxon>Burkholderiales</taxon>
        <taxon>Burkholderiaceae</taxon>
        <taxon>Burkholderia</taxon>
        <taxon>pseudomallei group</taxon>
    </lineage>
</organism>
<dbReference type="Proteomes" id="UP000067711">
    <property type="component" value="Chromosome 2"/>
</dbReference>
<dbReference type="AlphaFoldDB" id="A0A1B4FTN5"/>
<protein>
    <submittedName>
        <fullName evidence="1">Uncharacterized protein</fullName>
    </submittedName>
</protein>
<name>A0A1B4FTN5_9BURK</name>
<sequence length="79" mass="8805">MVGEPIGSRAHWADRLMHVAPAGRKKTKPSREAGAFCICARRRDAALPRCEAAPRACHDMTHARAAQHRTAPHRAQNEW</sequence>
<reference evidence="1 2" key="1">
    <citation type="submission" date="2015-12" db="EMBL/GenBank/DDBJ databases">
        <title>Diversity of Burkholderia near neighbor genomes.</title>
        <authorList>
            <person name="Sahl J."/>
            <person name="Wagner D."/>
            <person name="Keim P."/>
        </authorList>
    </citation>
    <scope>NUCLEOTIDE SEQUENCE [LARGE SCALE GENOMIC DNA]</scope>
    <source>
        <strain evidence="1 2">BDU8</strain>
    </source>
</reference>